<keyword evidence="1" id="KW-0472">Membrane</keyword>
<organism evidence="2 3">
    <name type="scientific">Echria macrotheca</name>
    <dbReference type="NCBI Taxonomy" id="438768"/>
    <lineage>
        <taxon>Eukaryota</taxon>
        <taxon>Fungi</taxon>
        <taxon>Dikarya</taxon>
        <taxon>Ascomycota</taxon>
        <taxon>Pezizomycotina</taxon>
        <taxon>Sordariomycetes</taxon>
        <taxon>Sordariomycetidae</taxon>
        <taxon>Sordariales</taxon>
        <taxon>Schizotheciaceae</taxon>
        <taxon>Echria</taxon>
    </lineage>
</organism>
<evidence type="ECO:0000313" key="2">
    <source>
        <dbReference type="EMBL" id="KAK1751353.1"/>
    </source>
</evidence>
<evidence type="ECO:0000313" key="3">
    <source>
        <dbReference type="Proteomes" id="UP001239445"/>
    </source>
</evidence>
<comment type="caution">
    <text evidence="2">The sequence shown here is derived from an EMBL/GenBank/DDBJ whole genome shotgun (WGS) entry which is preliminary data.</text>
</comment>
<proteinExistence type="predicted"/>
<accession>A0AAJ0B6K5</accession>
<sequence length="232" mass="25333">MSHIPTDGDAKAWSIAKSALRVFSIVACIAIVWDITERWLTLRVRHGRQVHPPTSLSIDLLLWVGGIACLGLLASYLQHHLEYSTVVVFKEIAQKQTAMIVFMAFLVVAHFTLFVRHCMEIKRGRSKSAATVLPVSGNDTGVGALAGFEKPELDGASTGAVKVEVQKVPVTDTTHVPDAARIAALEARIQELESQTGLRATHAELHASPRLFELVGQRDPVEMDSTPMAHSR</sequence>
<dbReference type="EMBL" id="MU839842">
    <property type="protein sequence ID" value="KAK1751353.1"/>
    <property type="molecule type" value="Genomic_DNA"/>
</dbReference>
<gene>
    <name evidence="2" type="ORF">QBC47DRAFT_434320</name>
</gene>
<reference evidence="2" key="1">
    <citation type="submission" date="2023-06" db="EMBL/GenBank/DDBJ databases">
        <title>Genome-scale phylogeny and comparative genomics of the fungal order Sordariales.</title>
        <authorList>
            <consortium name="Lawrence Berkeley National Laboratory"/>
            <person name="Hensen N."/>
            <person name="Bonometti L."/>
            <person name="Westerberg I."/>
            <person name="Brannstrom I.O."/>
            <person name="Guillou S."/>
            <person name="Cros-Aarteil S."/>
            <person name="Calhoun S."/>
            <person name="Haridas S."/>
            <person name="Kuo A."/>
            <person name="Mondo S."/>
            <person name="Pangilinan J."/>
            <person name="Riley R."/>
            <person name="Labutti K."/>
            <person name="Andreopoulos B."/>
            <person name="Lipzen A."/>
            <person name="Chen C."/>
            <person name="Yanf M."/>
            <person name="Daum C."/>
            <person name="Ng V."/>
            <person name="Clum A."/>
            <person name="Steindorff A."/>
            <person name="Ohm R."/>
            <person name="Martin F."/>
            <person name="Silar P."/>
            <person name="Natvig D."/>
            <person name="Lalanne C."/>
            <person name="Gautier V."/>
            <person name="Ament-Velasquez S.L."/>
            <person name="Kruys A."/>
            <person name="Hutchinson M.I."/>
            <person name="Powell A.J."/>
            <person name="Barry K."/>
            <person name="Miller A.N."/>
            <person name="Grigoriev I.V."/>
            <person name="Debuchy R."/>
            <person name="Gladieux P."/>
            <person name="Thoren M.H."/>
            <person name="Johannesson H."/>
        </authorList>
    </citation>
    <scope>NUCLEOTIDE SEQUENCE</scope>
    <source>
        <strain evidence="2">PSN4</strain>
    </source>
</reference>
<evidence type="ECO:0000256" key="1">
    <source>
        <dbReference type="SAM" id="Phobius"/>
    </source>
</evidence>
<feature type="transmembrane region" description="Helical" evidence="1">
    <location>
        <begin position="12"/>
        <end position="35"/>
    </location>
</feature>
<keyword evidence="1" id="KW-1133">Transmembrane helix</keyword>
<name>A0AAJ0B6K5_9PEZI</name>
<dbReference type="Proteomes" id="UP001239445">
    <property type="component" value="Unassembled WGS sequence"/>
</dbReference>
<feature type="transmembrane region" description="Helical" evidence="1">
    <location>
        <begin position="97"/>
        <end position="115"/>
    </location>
</feature>
<protein>
    <submittedName>
        <fullName evidence="2">Uncharacterized protein</fullName>
    </submittedName>
</protein>
<keyword evidence="1" id="KW-0812">Transmembrane</keyword>
<feature type="transmembrane region" description="Helical" evidence="1">
    <location>
        <begin position="56"/>
        <end position="77"/>
    </location>
</feature>
<keyword evidence="3" id="KW-1185">Reference proteome</keyword>
<dbReference type="AlphaFoldDB" id="A0AAJ0B6K5"/>